<dbReference type="EMBL" id="KB456269">
    <property type="protein sequence ID" value="EMF09388.1"/>
    <property type="molecule type" value="Genomic_DNA"/>
</dbReference>
<dbReference type="InterPro" id="IPR045518">
    <property type="entry name" value="2EXR"/>
</dbReference>
<dbReference type="RefSeq" id="XP_016757509.1">
    <property type="nucleotide sequence ID" value="XM_016906815.1"/>
</dbReference>
<evidence type="ECO:0000256" key="1">
    <source>
        <dbReference type="SAM" id="MobiDB-lite"/>
    </source>
</evidence>
<evidence type="ECO:0000259" key="2">
    <source>
        <dbReference type="Pfam" id="PF20150"/>
    </source>
</evidence>
<dbReference type="HOGENOM" id="CLU_1315393_0_0_1"/>
<organism evidence="3 4">
    <name type="scientific">Sphaerulina musiva (strain SO2202)</name>
    <name type="common">Poplar stem canker fungus</name>
    <name type="synonym">Septoria musiva</name>
    <dbReference type="NCBI Taxonomy" id="692275"/>
    <lineage>
        <taxon>Eukaryota</taxon>
        <taxon>Fungi</taxon>
        <taxon>Dikarya</taxon>
        <taxon>Ascomycota</taxon>
        <taxon>Pezizomycotina</taxon>
        <taxon>Dothideomycetes</taxon>
        <taxon>Dothideomycetidae</taxon>
        <taxon>Mycosphaerellales</taxon>
        <taxon>Mycosphaerellaceae</taxon>
        <taxon>Sphaerulina</taxon>
    </lineage>
</organism>
<dbReference type="OrthoDB" id="62952at2759"/>
<dbReference type="InterPro" id="IPR038883">
    <property type="entry name" value="AN11006-like"/>
</dbReference>
<feature type="region of interest" description="Disordered" evidence="1">
    <location>
        <begin position="27"/>
        <end position="53"/>
    </location>
</feature>
<feature type="domain" description="2EXR" evidence="2">
    <location>
        <begin position="56"/>
        <end position="126"/>
    </location>
</feature>
<gene>
    <name evidence="3" type="ORF">SEPMUDRAFT_151426</name>
</gene>
<feature type="compositionally biased region" description="Pro residues" evidence="1">
    <location>
        <begin position="34"/>
        <end position="43"/>
    </location>
</feature>
<proteinExistence type="predicted"/>
<name>N1QFT9_SPHMS</name>
<dbReference type="AlphaFoldDB" id="N1QFT9"/>
<dbReference type="eggNOG" id="ENOG502RW4D">
    <property type="taxonomic scope" value="Eukaryota"/>
</dbReference>
<protein>
    <recommendedName>
        <fullName evidence="2">2EXR domain-containing protein</fullName>
    </recommendedName>
</protein>
<feature type="compositionally biased region" description="Low complexity" evidence="1">
    <location>
        <begin position="44"/>
        <end position="53"/>
    </location>
</feature>
<dbReference type="Proteomes" id="UP000016931">
    <property type="component" value="Unassembled WGS sequence"/>
</dbReference>
<evidence type="ECO:0000313" key="3">
    <source>
        <dbReference type="EMBL" id="EMF09388.1"/>
    </source>
</evidence>
<evidence type="ECO:0000313" key="4">
    <source>
        <dbReference type="Proteomes" id="UP000016931"/>
    </source>
</evidence>
<accession>N1QFT9</accession>
<dbReference type="PANTHER" id="PTHR42085">
    <property type="entry name" value="F-BOX DOMAIN-CONTAINING PROTEIN"/>
    <property type="match status" value="1"/>
</dbReference>
<dbReference type="PANTHER" id="PTHR42085:SF1">
    <property type="entry name" value="F-BOX DOMAIN-CONTAINING PROTEIN"/>
    <property type="match status" value="1"/>
</dbReference>
<reference evidence="3 4" key="1">
    <citation type="journal article" date="2012" name="PLoS Pathog.">
        <title>Diverse lifestyles and strategies of plant pathogenesis encoded in the genomes of eighteen Dothideomycetes fungi.</title>
        <authorList>
            <person name="Ohm R.A."/>
            <person name="Feau N."/>
            <person name="Henrissat B."/>
            <person name="Schoch C.L."/>
            <person name="Horwitz B.A."/>
            <person name="Barry K.W."/>
            <person name="Condon B.J."/>
            <person name="Copeland A.C."/>
            <person name="Dhillon B."/>
            <person name="Glaser F."/>
            <person name="Hesse C.N."/>
            <person name="Kosti I."/>
            <person name="LaButti K."/>
            <person name="Lindquist E.A."/>
            <person name="Lucas S."/>
            <person name="Salamov A.A."/>
            <person name="Bradshaw R.E."/>
            <person name="Ciuffetti L."/>
            <person name="Hamelin R.C."/>
            <person name="Kema G.H.J."/>
            <person name="Lawrence C."/>
            <person name="Scott J.A."/>
            <person name="Spatafora J.W."/>
            <person name="Turgeon B.G."/>
            <person name="de Wit P.J.G.M."/>
            <person name="Zhong S."/>
            <person name="Goodwin S.B."/>
            <person name="Grigoriev I.V."/>
        </authorList>
    </citation>
    <scope>NUCLEOTIDE SEQUENCE [LARGE SCALE GENOMIC DNA]</scope>
    <source>
        <strain evidence="3 4">SO2202</strain>
    </source>
</reference>
<sequence>MLGNNNPLKRTFKFLCLTAEPGSVCAGLPKKPRPAPLTPPPPTTTTQSPTSSKSGFLCLPAELRNQIYSHALVQQTPIILPYAYESRSSSSSFKSRSISNSNSEEPPLLSTSRAIRAEATSIYYGCNSFEAPSHASAYKFLKRLSFAKIQGLRMFRPVTLVLPQSAHTRWVESVRRSVNTLVKEVGKGALAVEAVCVPVRRVGTGDLGWVGLREAGFVVKRDEGSAGYWRIEDGEGIMEEGL</sequence>
<keyword evidence="4" id="KW-1185">Reference proteome</keyword>
<dbReference type="Pfam" id="PF20150">
    <property type="entry name" value="2EXR"/>
    <property type="match status" value="1"/>
</dbReference>
<dbReference type="GeneID" id="27903952"/>